<sequence>MKGNYATLDLSLSVEDARRRITDRVTDVAVRPTDDGYEFRSHSGFRLGALTPVRLSDGSTGSRLAYRTTLLSPSAAHARQTAHRIRSAVEPFAVKRS</sequence>
<name>A0A1I4D3P1_9EURY</name>
<evidence type="ECO:0000313" key="1">
    <source>
        <dbReference type="EMBL" id="SFK86661.1"/>
    </source>
</evidence>
<accession>A0A1I4D3P1</accession>
<organism evidence="1 2">
    <name type="scientific">Halogranum rubrum</name>
    <dbReference type="NCBI Taxonomy" id="553466"/>
    <lineage>
        <taxon>Archaea</taxon>
        <taxon>Methanobacteriati</taxon>
        <taxon>Methanobacteriota</taxon>
        <taxon>Stenosarchaea group</taxon>
        <taxon>Halobacteria</taxon>
        <taxon>Halobacteriales</taxon>
        <taxon>Haloferacaceae</taxon>
    </lineage>
</organism>
<dbReference type="AlphaFoldDB" id="A0A1I4D3P1"/>
<keyword evidence="2" id="KW-1185">Reference proteome</keyword>
<dbReference type="EMBL" id="FOTC01000001">
    <property type="protein sequence ID" value="SFK86661.1"/>
    <property type="molecule type" value="Genomic_DNA"/>
</dbReference>
<evidence type="ECO:0000313" key="2">
    <source>
        <dbReference type="Proteomes" id="UP000199607"/>
    </source>
</evidence>
<protein>
    <submittedName>
        <fullName evidence="1">Uncharacterized protein</fullName>
    </submittedName>
</protein>
<dbReference type="RefSeq" id="WP_009367485.1">
    <property type="nucleotide sequence ID" value="NZ_FOTC01000001.1"/>
</dbReference>
<reference evidence="2" key="1">
    <citation type="submission" date="2016-10" db="EMBL/GenBank/DDBJ databases">
        <authorList>
            <person name="Varghese N."/>
            <person name="Submissions S."/>
        </authorList>
    </citation>
    <scope>NUCLEOTIDE SEQUENCE [LARGE SCALE GENOMIC DNA]</scope>
    <source>
        <strain evidence="2">CGMCC 1.7738</strain>
    </source>
</reference>
<proteinExistence type="predicted"/>
<gene>
    <name evidence="1" type="ORF">SAMN04487950_1522</name>
</gene>
<dbReference type="Proteomes" id="UP000199607">
    <property type="component" value="Unassembled WGS sequence"/>
</dbReference>
<dbReference type="STRING" id="553466.SAMN04487950_1522"/>